<comment type="similarity">
    <text evidence="1">Belongs to the 'phage' integrase family.</text>
</comment>
<evidence type="ECO:0000256" key="4">
    <source>
        <dbReference type="PROSITE-ProRule" id="PRU01248"/>
    </source>
</evidence>
<gene>
    <name evidence="7" type="ORF">BCR25_16970</name>
</gene>
<dbReference type="GO" id="GO:0003677">
    <property type="term" value="F:DNA binding"/>
    <property type="evidence" value="ECO:0007669"/>
    <property type="project" value="UniProtKB-UniRule"/>
</dbReference>
<dbReference type="InterPro" id="IPR011010">
    <property type="entry name" value="DNA_brk_join_enz"/>
</dbReference>
<accession>A0A1E5H007</accession>
<dbReference type="Gene3D" id="1.10.443.10">
    <property type="entry name" value="Intergrase catalytic core"/>
    <property type="match status" value="1"/>
</dbReference>
<dbReference type="InterPro" id="IPR010998">
    <property type="entry name" value="Integrase_recombinase_N"/>
</dbReference>
<evidence type="ECO:0000313" key="8">
    <source>
        <dbReference type="Proteomes" id="UP000095094"/>
    </source>
</evidence>
<dbReference type="EMBL" id="MIJY01000007">
    <property type="protein sequence ID" value="OEG18182.1"/>
    <property type="molecule type" value="Genomic_DNA"/>
</dbReference>
<dbReference type="PANTHER" id="PTHR30349">
    <property type="entry name" value="PHAGE INTEGRASE-RELATED"/>
    <property type="match status" value="1"/>
</dbReference>
<comment type="caution">
    <text evidence="7">The sequence shown here is derived from an EMBL/GenBank/DDBJ whole genome shotgun (WGS) entry which is preliminary data.</text>
</comment>
<dbReference type="Pfam" id="PF00589">
    <property type="entry name" value="Phage_integrase"/>
    <property type="match status" value="1"/>
</dbReference>
<evidence type="ECO:0000256" key="1">
    <source>
        <dbReference type="ARBA" id="ARBA00008857"/>
    </source>
</evidence>
<dbReference type="InterPro" id="IPR050090">
    <property type="entry name" value="Tyrosine_recombinase_XerCD"/>
</dbReference>
<dbReference type="PROSITE" id="PS51898">
    <property type="entry name" value="TYR_RECOMBINASE"/>
    <property type="match status" value="1"/>
</dbReference>
<dbReference type="CDD" id="cd01189">
    <property type="entry name" value="INT_ICEBs1_C_like"/>
    <property type="match status" value="1"/>
</dbReference>
<feature type="domain" description="Core-binding (CB)" evidence="6">
    <location>
        <begin position="63"/>
        <end position="146"/>
    </location>
</feature>
<dbReference type="GO" id="GO:0006310">
    <property type="term" value="P:DNA recombination"/>
    <property type="evidence" value="ECO:0007669"/>
    <property type="project" value="UniProtKB-KW"/>
</dbReference>
<dbReference type="AlphaFoldDB" id="A0A1E5H007"/>
<dbReference type="GO" id="GO:0015074">
    <property type="term" value="P:DNA integration"/>
    <property type="evidence" value="ECO:0007669"/>
    <property type="project" value="InterPro"/>
</dbReference>
<organism evidence="7 8">
    <name type="scientific">Enterococcus termitis</name>
    <dbReference type="NCBI Taxonomy" id="332950"/>
    <lineage>
        <taxon>Bacteria</taxon>
        <taxon>Bacillati</taxon>
        <taxon>Bacillota</taxon>
        <taxon>Bacilli</taxon>
        <taxon>Lactobacillales</taxon>
        <taxon>Enterococcaceae</taxon>
        <taxon>Enterococcus</taxon>
    </lineage>
</organism>
<evidence type="ECO:0000256" key="2">
    <source>
        <dbReference type="ARBA" id="ARBA00023125"/>
    </source>
</evidence>
<evidence type="ECO:0000313" key="7">
    <source>
        <dbReference type="EMBL" id="OEG18182.1"/>
    </source>
</evidence>
<dbReference type="Gene3D" id="1.10.150.130">
    <property type="match status" value="1"/>
</dbReference>
<keyword evidence="2 4" id="KW-0238">DNA-binding</keyword>
<dbReference type="InterPro" id="IPR002104">
    <property type="entry name" value="Integrase_catalytic"/>
</dbReference>
<dbReference type="PANTHER" id="PTHR30349:SF64">
    <property type="entry name" value="PROPHAGE INTEGRASE INTD-RELATED"/>
    <property type="match status" value="1"/>
</dbReference>
<dbReference type="OrthoDB" id="9803188at2"/>
<sequence length="376" mass="43494">MWMEKVGENKFKYIERYIDPLTEKKRKVSVTLTSESRQAWNQATLILNNKIQNKLNTTETLPVTFGELKNNWDKKYKPTVKASSYKTTQVYMSLISEYIDDDVLVKNVTSNLIQDMLDYYYFEKNLSYSYVNHLKTFTGMIFKFANKRYGLEYNPASGVSLVRKPRTKEDIQKEKEGYLSKEDVILISEKQANNYKQKRYALITKFLFLTGIRYGELAALTEYDYTDDKVTISGTYDYDSGTKTTTKNTGSYRTIDLPKNATDILDSLIKDNREINSDTINTDKYIFVSKNGRPLSIQAYNLSLRTCTKSVGIDKKVSSHMLRHSHISLLTELGIPLKAIMDRVGHEDSKTTLKIYTHTTKNMQSHLIDKLSEIEI</sequence>
<proteinExistence type="inferred from homology"/>
<dbReference type="InterPro" id="IPR013762">
    <property type="entry name" value="Integrase-like_cat_sf"/>
</dbReference>
<evidence type="ECO:0000259" key="6">
    <source>
        <dbReference type="PROSITE" id="PS51900"/>
    </source>
</evidence>
<keyword evidence="3" id="KW-0233">DNA recombination</keyword>
<dbReference type="PROSITE" id="PS51900">
    <property type="entry name" value="CB"/>
    <property type="match status" value="1"/>
</dbReference>
<evidence type="ECO:0000259" key="5">
    <source>
        <dbReference type="PROSITE" id="PS51898"/>
    </source>
</evidence>
<feature type="domain" description="Tyr recombinase" evidence="5">
    <location>
        <begin position="174"/>
        <end position="369"/>
    </location>
</feature>
<evidence type="ECO:0000256" key="3">
    <source>
        <dbReference type="ARBA" id="ARBA00023172"/>
    </source>
</evidence>
<keyword evidence="8" id="KW-1185">Reference proteome</keyword>
<dbReference type="InterPro" id="IPR044068">
    <property type="entry name" value="CB"/>
</dbReference>
<dbReference type="Proteomes" id="UP000095094">
    <property type="component" value="Unassembled WGS sequence"/>
</dbReference>
<protein>
    <submittedName>
        <fullName evidence="7">Integrase</fullName>
    </submittedName>
</protein>
<name>A0A1E5H007_9ENTE</name>
<dbReference type="SUPFAM" id="SSF56349">
    <property type="entry name" value="DNA breaking-rejoining enzymes"/>
    <property type="match status" value="1"/>
</dbReference>
<dbReference type="RefSeq" id="WP_069662735.1">
    <property type="nucleotide sequence ID" value="NZ_JBHUJJ010000001.1"/>
</dbReference>
<reference evidence="8" key="1">
    <citation type="submission" date="2016-09" db="EMBL/GenBank/DDBJ databases">
        <authorList>
            <person name="Gulvik C.A."/>
        </authorList>
    </citation>
    <scope>NUCLEOTIDE SEQUENCE [LARGE SCALE GENOMIC DNA]</scope>
    <source>
        <strain evidence="8">LMG 8895</strain>
    </source>
</reference>